<protein>
    <submittedName>
        <fullName evidence="3">Uncharacterized protein</fullName>
    </submittedName>
</protein>
<evidence type="ECO:0000256" key="2">
    <source>
        <dbReference type="SAM" id="Phobius"/>
    </source>
</evidence>
<gene>
    <name evidence="3" type="ORF">AVDCRST_MAG66-3677</name>
</gene>
<proteinExistence type="predicted"/>
<feature type="region of interest" description="Disordered" evidence="1">
    <location>
        <begin position="150"/>
        <end position="183"/>
    </location>
</feature>
<sequence length="183" mass="20518">MFIVLANIGTAIVGVYASTLAVRQFPVVQRWSWRASTLLAVLPAFVLVGFFAEDVFSRFGTFLAFPRRVLRADGRHPDRGLLRVPAPALPAGSPVRRQPRRALPLLGRVQPRRLRGLRRRHGDLHLPARPGQLRLAPTVPVHDGLRARRRRRRPRVLARRDGCPATARPGRVRRRVPVVSGKG</sequence>
<keyword evidence="2" id="KW-1133">Transmembrane helix</keyword>
<organism evidence="3">
    <name type="scientific">uncultured Pseudonocardia sp</name>
    <dbReference type="NCBI Taxonomy" id="211455"/>
    <lineage>
        <taxon>Bacteria</taxon>
        <taxon>Bacillati</taxon>
        <taxon>Actinomycetota</taxon>
        <taxon>Actinomycetes</taxon>
        <taxon>Pseudonocardiales</taxon>
        <taxon>Pseudonocardiaceae</taxon>
        <taxon>Pseudonocardia</taxon>
        <taxon>environmental samples</taxon>
    </lineage>
</organism>
<keyword evidence="2" id="KW-0472">Membrane</keyword>
<reference evidence="3" key="1">
    <citation type="submission" date="2020-02" db="EMBL/GenBank/DDBJ databases">
        <authorList>
            <person name="Meier V. D."/>
        </authorList>
    </citation>
    <scope>NUCLEOTIDE SEQUENCE</scope>
    <source>
        <strain evidence="3">AVDCRST_MAG66</strain>
    </source>
</reference>
<name>A0A6J4Q7L1_9PSEU</name>
<keyword evidence="2" id="KW-0812">Transmembrane</keyword>
<dbReference type="EMBL" id="CADCUS010000514">
    <property type="protein sequence ID" value="CAA9436773.1"/>
    <property type="molecule type" value="Genomic_DNA"/>
</dbReference>
<accession>A0A6J4Q7L1</accession>
<feature type="transmembrane region" description="Helical" evidence="2">
    <location>
        <begin position="33"/>
        <end position="52"/>
    </location>
</feature>
<evidence type="ECO:0000313" key="3">
    <source>
        <dbReference type="EMBL" id="CAA9436773.1"/>
    </source>
</evidence>
<evidence type="ECO:0000256" key="1">
    <source>
        <dbReference type="SAM" id="MobiDB-lite"/>
    </source>
</evidence>
<dbReference type="AlphaFoldDB" id="A0A6J4Q7L1"/>